<dbReference type="PROSITE" id="PS51379">
    <property type="entry name" value="4FE4S_FER_2"/>
    <property type="match status" value="1"/>
</dbReference>
<dbReference type="EMBL" id="LVVT01000010">
    <property type="protein sequence ID" value="TQS83491.1"/>
    <property type="molecule type" value="Genomic_DNA"/>
</dbReference>
<dbReference type="InterPro" id="IPR017900">
    <property type="entry name" value="4Fe4S_Fe_S_CS"/>
</dbReference>
<dbReference type="RefSeq" id="WP_400256432.1">
    <property type="nucleotide sequence ID" value="NZ_CAYAYE010000024.1"/>
</dbReference>
<dbReference type="Gene3D" id="3.30.70.20">
    <property type="match status" value="1"/>
</dbReference>
<evidence type="ECO:0000313" key="3">
    <source>
        <dbReference type="Proteomes" id="UP000752814"/>
    </source>
</evidence>
<dbReference type="Proteomes" id="UP000752814">
    <property type="component" value="Unassembled WGS sequence"/>
</dbReference>
<dbReference type="Gene3D" id="3.40.50.360">
    <property type="match status" value="1"/>
</dbReference>
<accession>A0A8J8PE76</accession>
<sequence length="260" mass="28550">MSFDKATQVYFSPSGNTEKVIKAASSRICNDITEYNLLKTPLTEDIQISGDSVLIVAMPAYAGRIPEPCVSMINHLKGSKQPAIAIIVYGNRDYEDALIELKDLLEANDFCVVGAGAFIAQHSIFPQVAAERPDENDLRLIAEFADHCSKLLSTFSPDCYMTIKVKGNSQYIKPGKVPLKPKGDSKCNGSCICVDICPTHSISAEHPKKTNKETCISCGACIHACPMNARAFHGFMYKLATNEFIKSCAEYKTPETFYID</sequence>
<evidence type="ECO:0000313" key="2">
    <source>
        <dbReference type="EMBL" id="TQS83491.1"/>
    </source>
</evidence>
<organism evidence="2 3">
    <name type="scientific">Candidatus Methanomassiliicoccus intestinalis</name>
    <dbReference type="NCBI Taxonomy" id="1406512"/>
    <lineage>
        <taxon>Archaea</taxon>
        <taxon>Methanobacteriati</taxon>
        <taxon>Thermoplasmatota</taxon>
        <taxon>Thermoplasmata</taxon>
        <taxon>Methanomassiliicoccales</taxon>
        <taxon>Methanomassiliicoccaceae</taxon>
        <taxon>Methanomassiliicoccus</taxon>
    </lineage>
</organism>
<dbReference type="Pfam" id="PF00037">
    <property type="entry name" value="Fer4"/>
    <property type="match status" value="1"/>
</dbReference>
<dbReference type="PROSITE" id="PS00198">
    <property type="entry name" value="4FE4S_FER_1"/>
    <property type="match status" value="1"/>
</dbReference>
<dbReference type="InterPro" id="IPR029039">
    <property type="entry name" value="Flavoprotein-like_sf"/>
</dbReference>
<gene>
    <name evidence="2" type="ORF">A3207_07815</name>
</gene>
<dbReference type="InterPro" id="IPR017896">
    <property type="entry name" value="4Fe4S_Fe-S-bd"/>
</dbReference>
<dbReference type="SUPFAM" id="SSF54862">
    <property type="entry name" value="4Fe-4S ferredoxins"/>
    <property type="match status" value="1"/>
</dbReference>
<comment type="caution">
    <text evidence="2">The sequence shown here is derived from an EMBL/GenBank/DDBJ whole genome shotgun (WGS) entry which is preliminary data.</text>
</comment>
<protein>
    <recommendedName>
        <fullName evidence="1">4Fe-4S ferredoxin-type domain-containing protein</fullName>
    </recommendedName>
</protein>
<dbReference type="SUPFAM" id="SSF52218">
    <property type="entry name" value="Flavoproteins"/>
    <property type="match status" value="1"/>
</dbReference>
<reference evidence="2" key="1">
    <citation type="submission" date="2016-03" db="EMBL/GenBank/DDBJ databases">
        <authorList>
            <person name="Borrel G."/>
            <person name="Mccann A."/>
            <person name="O'Toole P.W."/>
        </authorList>
    </citation>
    <scope>NUCLEOTIDE SEQUENCE</scope>
    <source>
        <strain evidence="2">183</strain>
    </source>
</reference>
<dbReference type="GO" id="GO:0016491">
    <property type="term" value="F:oxidoreductase activity"/>
    <property type="evidence" value="ECO:0007669"/>
    <property type="project" value="UniProtKB-ARBA"/>
</dbReference>
<feature type="domain" description="4Fe-4S ferredoxin-type" evidence="1">
    <location>
        <begin position="206"/>
        <end position="235"/>
    </location>
</feature>
<proteinExistence type="predicted"/>
<dbReference type="AlphaFoldDB" id="A0A8J8PE76"/>
<evidence type="ECO:0000259" key="1">
    <source>
        <dbReference type="PROSITE" id="PS51379"/>
    </source>
</evidence>
<name>A0A8J8PE76_9ARCH</name>